<dbReference type="AlphaFoldDB" id="A0A183TCC0"/>
<keyword evidence="2" id="KW-0963">Cytoplasm</keyword>
<dbReference type="GO" id="GO:0051082">
    <property type="term" value="F:unfolded protein binding"/>
    <property type="evidence" value="ECO:0007669"/>
    <property type="project" value="InterPro"/>
</dbReference>
<dbReference type="GO" id="GO:0016887">
    <property type="term" value="F:ATP hydrolysis activity"/>
    <property type="evidence" value="ECO:0007669"/>
    <property type="project" value="InterPro"/>
</dbReference>
<dbReference type="Pfam" id="PF00183">
    <property type="entry name" value="HSP90"/>
    <property type="match status" value="1"/>
</dbReference>
<dbReference type="CDD" id="cd16927">
    <property type="entry name" value="HATPase_Hsp90-like"/>
    <property type="match status" value="1"/>
</dbReference>
<dbReference type="InterPro" id="IPR036890">
    <property type="entry name" value="HATPase_C_sf"/>
</dbReference>
<dbReference type="PANTHER" id="PTHR11528">
    <property type="entry name" value="HEAT SHOCK PROTEIN 90 FAMILY MEMBER"/>
    <property type="match status" value="1"/>
</dbReference>
<keyword evidence="6" id="KW-0143">Chaperone</keyword>
<evidence type="ECO:0000256" key="1">
    <source>
        <dbReference type="ARBA" id="ARBA00008239"/>
    </source>
</evidence>
<proteinExistence type="inferred from homology"/>
<keyword evidence="8" id="KW-1133">Transmembrane helix</keyword>
<evidence type="ECO:0000256" key="7">
    <source>
        <dbReference type="SAM" id="MobiDB-lite"/>
    </source>
</evidence>
<dbReference type="GO" id="GO:0005524">
    <property type="term" value="F:ATP binding"/>
    <property type="evidence" value="ECO:0007669"/>
    <property type="project" value="UniProtKB-KW"/>
</dbReference>
<keyword evidence="4" id="KW-0067">ATP-binding</keyword>
<dbReference type="FunFam" id="3.30.565.10:FF:000357">
    <property type="entry name" value="Heat shock protein HSP 90-beta"/>
    <property type="match status" value="1"/>
</dbReference>
<evidence type="ECO:0000313" key="9">
    <source>
        <dbReference type="WBParaSite" id="SSLN_0001465601-mRNA-1"/>
    </source>
</evidence>
<keyword evidence="5" id="KW-0346">Stress response</keyword>
<keyword evidence="8" id="KW-0812">Transmembrane</keyword>
<dbReference type="SUPFAM" id="SSF55874">
    <property type="entry name" value="ATPase domain of HSP90 chaperone/DNA topoisomerase II/histidine kinase"/>
    <property type="match status" value="1"/>
</dbReference>
<evidence type="ECO:0000256" key="2">
    <source>
        <dbReference type="ARBA" id="ARBA00022490"/>
    </source>
</evidence>
<dbReference type="GO" id="GO:0140662">
    <property type="term" value="F:ATP-dependent protein folding chaperone"/>
    <property type="evidence" value="ECO:0007669"/>
    <property type="project" value="InterPro"/>
</dbReference>
<evidence type="ECO:0000256" key="6">
    <source>
        <dbReference type="ARBA" id="ARBA00023186"/>
    </source>
</evidence>
<keyword evidence="8" id="KW-0472">Membrane</keyword>
<feature type="transmembrane region" description="Helical" evidence="8">
    <location>
        <begin position="68"/>
        <end position="86"/>
    </location>
</feature>
<dbReference type="InterPro" id="IPR020575">
    <property type="entry name" value="Hsp90_N"/>
</dbReference>
<protein>
    <submittedName>
        <fullName evidence="9">HATPase_c domain-containing protein</fullName>
    </submittedName>
</protein>
<organism evidence="9">
    <name type="scientific">Schistocephalus solidus</name>
    <name type="common">Tapeworm</name>
    <dbReference type="NCBI Taxonomy" id="70667"/>
    <lineage>
        <taxon>Eukaryota</taxon>
        <taxon>Metazoa</taxon>
        <taxon>Spiralia</taxon>
        <taxon>Lophotrochozoa</taxon>
        <taxon>Platyhelminthes</taxon>
        <taxon>Cestoda</taxon>
        <taxon>Eucestoda</taxon>
        <taxon>Diphyllobothriidea</taxon>
        <taxon>Diphyllobothriidae</taxon>
        <taxon>Schistocephalus</taxon>
    </lineage>
</organism>
<dbReference type="Pfam" id="PF13589">
    <property type="entry name" value="HATPase_c_3"/>
    <property type="match status" value="1"/>
</dbReference>
<comment type="similarity">
    <text evidence="1">Belongs to the heat shock protein 90 family.</text>
</comment>
<dbReference type="PRINTS" id="PR00775">
    <property type="entry name" value="HEATSHOCK90"/>
</dbReference>
<keyword evidence="3" id="KW-0547">Nucleotide-binding</keyword>
<dbReference type="InterPro" id="IPR001404">
    <property type="entry name" value="Hsp90_fam"/>
</dbReference>
<evidence type="ECO:0000256" key="4">
    <source>
        <dbReference type="ARBA" id="ARBA00022840"/>
    </source>
</evidence>
<dbReference type="WBParaSite" id="SSLN_0001465601-mRNA-1">
    <property type="protein sequence ID" value="SSLN_0001465601-mRNA-1"/>
    <property type="gene ID" value="SSLN_0001465601"/>
</dbReference>
<feature type="region of interest" description="Disordered" evidence="7">
    <location>
        <begin position="297"/>
        <end position="325"/>
    </location>
</feature>
<evidence type="ECO:0000256" key="5">
    <source>
        <dbReference type="ARBA" id="ARBA00023016"/>
    </source>
</evidence>
<evidence type="ECO:0000256" key="3">
    <source>
        <dbReference type="ARBA" id="ARBA00022741"/>
    </source>
</evidence>
<name>A0A183TCC0_SCHSO</name>
<sequence length="325" mass="36448">MKANVSRVLERDQKLSDLDSRADAGIEKLAVSHVDDADPRVLIIVAKNMKLTGMVANTQTYSTPVVTVNMWAILAFVVVIIVIVIIKPKDPRSGGADHEMVTIYQAAKRPNKLKFCAIKEIFLQELISNCSDALDKIRYENLTNPEVLDTNKELCIKVLPNKADNTLTITDSGIGMTKADLINNLARLIDLASRPSWRLSDISMIGQFGVGFNSTYLVADKLQVISKHNDDAQYLWESSAGCSFTIHGERSDLSGTKIVLDVKEDQTEYLEDRRIRDIIKKHSQFIGYPRKLIVEKERTKDVSDDEERVKERKEDGEKAEGDALL</sequence>
<dbReference type="Gene3D" id="3.30.565.10">
    <property type="entry name" value="Histidine kinase-like ATPase, C-terminal domain"/>
    <property type="match status" value="1"/>
</dbReference>
<reference evidence="9" key="1">
    <citation type="submission" date="2016-06" db="UniProtKB">
        <authorList>
            <consortium name="WormBaseParasite"/>
        </authorList>
    </citation>
    <scope>IDENTIFICATION</scope>
</reference>
<evidence type="ECO:0000256" key="8">
    <source>
        <dbReference type="SAM" id="Phobius"/>
    </source>
</evidence>
<accession>A0A183TCC0</accession>